<dbReference type="HOGENOM" id="CLU_2439595_0_0_9"/>
<proteinExistence type="predicted"/>
<evidence type="ECO:0000313" key="2">
    <source>
        <dbReference type="Proteomes" id="UP000016617"/>
    </source>
</evidence>
<accession>U2IVP2</accession>
<dbReference type="AlphaFoldDB" id="U2IVP2"/>
<reference evidence="1 2" key="1">
    <citation type="submission" date="2013-06" db="EMBL/GenBank/DDBJ databases">
        <authorList>
            <person name="Weinstock G."/>
            <person name="Sodergren E."/>
            <person name="Lobos E.A."/>
            <person name="Fulton L."/>
            <person name="Fulton R."/>
            <person name="Courtney L."/>
            <person name="Fronick C."/>
            <person name="O'Laughlin M."/>
            <person name="Godfrey J."/>
            <person name="Wilson R.M."/>
            <person name="Miner T."/>
            <person name="Farmer C."/>
            <person name="Delehaunty K."/>
            <person name="Cordes M."/>
            <person name="Minx P."/>
            <person name="Tomlinson C."/>
            <person name="Chen J."/>
            <person name="Wollam A."/>
            <person name="Pepin K.H."/>
            <person name="Bhonagiri V."/>
            <person name="Zhang X."/>
            <person name="Warren W."/>
            <person name="Mitreva M."/>
            <person name="Mardis E.R."/>
            <person name="Wilson R.K."/>
        </authorList>
    </citation>
    <scope>NUCLEOTIDE SEQUENCE [LARGE SCALE GENOMIC DNA]</scope>
    <source>
        <strain evidence="1 2">W1703</strain>
    </source>
</reference>
<gene>
    <name evidence="1" type="ORF">HMPREF1557_00447</name>
</gene>
<dbReference type="EMBL" id="AWVA01000024">
    <property type="protein sequence ID" value="ERJ78016.1"/>
    <property type="molecule type" value="Genomic_DNA"/>
</dbReference>
<name>U2IVP2_9STRE</name>
<protein>
    <submittedName>
        <fullName evidence="1">Uncharacterized protein</fullName>
    </submittedName>
</protein>
<evidence type="ECO:0000313" key="1">
    <source>
        <dbReference type="EMBL" id="ERJ78016.1"/>
    </source>
</evidence>
<dbReference type="Proteomes" id="UP000016617">
    <property type="component" value="Unassembled WGS sequence"/>
</dbReference>
<comment type="caution">
    <text evidence="1">The sequence shown here is derived from an EMBL/GenBank/DDBJ whole genome shotgun (WGS) entry which is preliminary data.</text>
</comment>
<organism evidence="1 2">
    <name type="scientific">Streptococcus sobrinus W1703</name>
    <dbReference type="NCBI Taxonomy" id="1227275"/>
    <lineage>
        <taxon>Bacteria</taxon>
        <taxon>Bacillati</taxon>
        <taxon>Bacillota</taxon>
        <taxon>Bacilli</taxon>
        <taxon>Lactobacillales</taxon>
        <taxon>Streptococcaceae</taxon>
        <taxon>Streptococcus</taxon>
    </lineage>
</organism>
<sequence length="90" mass="10607">MINKDRVFARLFLLHLKSFDKQIKGTFSIFSCQSPFFAFVYELISKQDVELRYQAVKWLKGLQSKGVRERSCLKHLGAFLFFHRVVGVFD</sequence>